<organism evidence="1 2">
    <name type="scientific">Plicaturopsis crispa FD-325 SS-3</name>
    <dbReference type="NCBI Taxonomy" id="944288"/>
    <lineage>
        <taxon>Eukaryota</taxon>
        <taxon>Fungi</taxon>
        <taxon>Dikarya</taxon>
        <taxon>Basidiomycota</taxon>
        <taxon>Agaricomycotina</taxon>
        <taxon>Agaricomycetes</taxon>
        <taxon>Agaricomycetidae</taxon>
        <taxon>Amylocorticiales</taxon>
        <taxon>Amylocorticiaceae</taxon>
        <taxon>Plicatura</taxon>
        <taxon>Plicaturopsis crispa</taxon>
    </lineage>
</organism>
<protein>
    <submittedName>
        <fullName evidence="1">Uncharacterized protein</fullName>
    </submittedName>
</protein>
<name>A0A0C9SRG9_PLICR</name>
<dbReference type="HOGENOM" id="CLU_1714077_0_0_1"/>
<dbReference type="AlphaFoldDB" id="A0A0C9SRG9"/>
<sequence length="153" mass="16895">MHFLEDLANVDYDGMLKAITPSFVNQPRHTHEVLFLGAFTDDANFVLLHVHDNRTDWLRKPFPALLAALHLELLEVVKIGAFDPRNGGVEALLRAGWAAADASKRPAAGCAGRTQVVMDIFLENQAPCADASVLSPIFRATVRSSHPQRFRLP</sequence>
<reference evidence="1 2" key="1">
    <citation type="submission" date="2014-06" db="EMBL/GenBank/DDBJ databases">
        <title>Evolutionary Origins and Diversification of the Mycorrhizal Mutualists.</title>
        <authorList>
            <consortium name="DOE Joint Genome Institute"/>
            <consortium name="Mycorrhizal Genomics Consortium"/>
            <person name="Kohler A."/>
            <person name="Kuo A."/>
            <person name="Nagy L.G."/>
            <person name="Floudas D."/>
            <person name="Copeland A."/>
            <person name="Barry K.W."/>
            <person name="Cichocki N."/>
            <person name="Veneault-Fourrey C."/>
            <person name="LaButti K."/>
            <person name="Lindquist E.A."/>
            <person name="Lipzen A."/>
            <person name="Lundell T."/>
            <person name="Morin E."/>
            <person name="Murat C."/>
            <person name="Riley R."/>
            <person name="Ohm R."/>
            <person name="Sun H."/>
            <person name="Tunlid A."/>
            <person name="Henrissat B."/>
            <person name="Grigoriev I.V."/>
            <person name="Hibbett D.S."/>
            <person name="Martin F."/>
        </authorList>
    </citation>
    <scope>NUCLEOTIDE SEQUENCE [LARGE SCALE GENOMIC DNA]</scope>
    <source>
        <strain evidence="1 2">FD-325 SS-3</strain>
    </source>
</reference>
<gene>
    <name evidence="1" type="ORF">PLICRDRAFT_46037</name>
</gene>
<evidence type="ECO:0000313" key="1">
    <source>
        <dbReference type="EMBL" id="KII84652.1"/>
    </source>
</evidence>
<accession>A0A0C9SRG9</accession>
<evidence type="ECO:0000313" key="2">
    <source>
        <dbReference type="Proteomes" id="UP000053263"/>
    </source>
</evidence>
<proteinExistence type="predicted"/>
<keyword evidence="2" id="KW-1185">Reference proteome</keyword>
<dbReference type="EMBL" id="KN832570">
    <property type="protein sequence ID" value="KII84652.1"/>
    <property type="molecule type" value="Genomic_DNA"/>
</dbReference>
<dbReference type="Proteomes" id="UP000053263">
    <property type="component" value="Unassembled WGS sequence"/>
</dbReference>